<protein>
    <recommendedName>
        <fullName evidence="3">NRDE family protein</fullName>
    </recommendedName>
</protein>
<dbReference type="RefSeq" id="WP_070236986.1">
    <property type="nucleotide sequence ID" value="NZ_CP017478.1"/>
</dbReference>
<proteinExistence type="predicted"/>
<accession>A0A1D8P8F1</accession>
<reference evidence="1 2" key="1">
    <citation type="submission" date="2016-10" db="EMBL/GenBank/DDBJ databases">
        <title>Lutibacter sp. LPB0138, isolated from marine gastropod.</title>
        <authorList>
            <person name="Kim E."/>
            <person name="Yi H."/>
        </authorList>
    </citation>
    <scope>NUCLEOTIDE SEQUENCE [LARGE SCALE GENOMIC DNA]</scope>
    <source>
        <strain evidence="1 2">LPB0138</strain>
    </source>
</reference>
<dbReference type="Pfam" id="PF05742">
    <property type="entry name" value="TANGO2"/>
    <property type="match status" value="1"/>
</dbReference>
<dbReference type="EMBL" id="CP017478">
    <property type="protein sequence ID" value="AOW20822.1"/>
    <property type="molecule type" value="Genomic_DNA"/>
</dbReference>
<sequence length="228" mass="26182">MCTVTFLPLDKNNFILTSSRDVPYIREKALHPKEYIEDGVLLTYPKDGKAGGTWIGTSSKSRLICLLNGGYKNHIPQDSYRKSRGLVVKELLRANDINEALNTTDLVNIEPFTLVILDWNDELELYEFVWTGKKKHLFNIPHFPHIWSSSTLYDDETKKIRQNWFDNWNFDTHDAIVDFHKSAGNGDESKNVLMRRDKGGTVSITSVKMENGELSISYEDVLPENINN</sequence>
<name>A0A1D8P8F1_9FLAO</name>
<evidence type="ECO:0000313" key="2">
    <source>
        <dbReference type="Proteomes" id="UP000176050"/>
    </source>
</evidence>
<evidence type="ECO:0008006" key="3">
    <source>
        <dbReference type="Google" id="ProtNLM"/>
    </source>
</evidence>
<dbReference type="OrthoDB" id="4380123at2"/>
<dbReference type="STRING" id="1850246.LPB138_09090"/>
<evidence type="ECO:0000313" key="1">
    <source>
        <dbReference type="EMBL" id="AOW20822.1"/>
    </source>
</evidence>
<dbReference type="Proteomes" id="UP000176050">
    <property type="component" value="Chromosome"/>
</dbReference>
<organism evidence="1 2">
    <name type="scientific">Urechidicola croceus</name>
    <dbReference type="NCBI Taxonomy" id="1850246"/>
    <lineage>
        <taxon>Bacteria</taxon>
        <taxon>Pseudomonadati</taxon>
        <taxon>Bacteroidota</taxon>
        <taxon>Flavobacteriia</taxon>
        <taxon>Flavobacteriales</taxon>
        <taxon>Flavobacteriaceae</taxon>
        <taxon>Urechidicola</taxon>
    </lineage>
</organism>
<dbReference type="AlphaFoldDB" id="A0A1D8P8F1"/>
<gene>
    <name evidence="1" type="ORF">LPB138_09090</name>
</gene>
<dbReference type="KEGG" id="lul:LPB138_09090"/>
<dbReference type="InterPro" id="IPR008551">
    <property type="entry name" value="TANGO2"/>
</dbReference>
<keyword evidence="2" id="KW-1185">Reference proteome</keyword>